<evidence type="ECO:0000313" key="2">
    <source>
        <dbReference type="EMBL" id="TWG40994.1"/>
    </source>
</evidence>
<dbReference type="InterPro" id="IPR013216">
    <property type="entry name" value="Methyltransf_11"/>
</dbReference>
<sequence>MRSDSEITADHWSKNVASSDAFSPQVYWLAVPAVQQRFQRLACGGTDHRWWVQYCLGEFLDRSISPIRMLSIGCGSGTLERDLFRLNAFSECDAIDIAPGAIDIARKEANLIGASNIKYHVQDVQKTPLEKNTYDAVWFNGSLHHIKELESVCGSVRNALKPGGWVFYNEYVGANHFAFPGRQREVVESAFRLLPPEYRRSFQLEHFGKVQFNVQLPEPAEVIKVDPSEAIRSQDIRRVLSDYFVEHAFNPCGGNILQFALHGIAGNFVETDPRSMALLQMLFDIEDTLLNNRFFETDFAVGVARVP</sequence>
<dbReference type="GO" id="GO:0008757">
    <property type="term" value="F:S-adenosylmethionine-dependent methyltransferase activity"/>
    <property type="evidence" value="ECO:0007669"/>
    <property type="project" value="InterPro"/>
</dbReference>
<dbReference type="Proteomes" id="UP000321485">
    <property type="component" value="Unassembled WGS sequence"/>
</dbReference>
<organism evidence="2 3">
    <name type="scientific">Acidovorax delafieldii</name>
    <name type="common">Pseudomonas delafieldii</name>
    <dbReference type="NCBI Taxonomy" id="47920"/>
    <lineage>
        <taxon>Bacteria</taxon>
        <taxon>Pseudomonadati</taxon>
        <taxon>Pseudomonadota</taxon>
        <taxon>Betaproteobacteria</taxon>
        <taxon>Burkholderiales</taxon>
        <taxon>Comamonadaceae</taxon>
        <taxon>Acidovorax</taxon>
    </lineage>
</organism>
<protein>
    <submittedName>
        <fullName evidence="2">Methyltransferase family protein</fullName>
    </submittedName>
</protein>
<dbReference type="AlphaFoldDB" id="A0A561XXZ5"/>
<dbReference type="PANTHER" id="PTHR43591">
    <property type="entry name" value="METHYLTRANSFERASE"/>
    <property type="match status" value="1"/>
</dbReference>
<dbReference type="SUPFAM" id="SSF53335">
    <property type="entry name" value="S-adenosyl-L-methionine-dependent methyltransferases"/>
    <property type="match status" value="1"/>
</dbReference>
<dbReference type="EMBL" id="VJWE01000002">
    <property type="protein sequence ID" value="TWG40994.1"/>
    <property type="molecule type" value="Genomic_DNA"/>
</dbReference>
<dbReference type="RefSeq" id="WP_146869674.1">
    <property type="nucleotide sequence ID" value="NZ_VJWE01000002.1"/>
</dbReference>
<dbReference type="GO" id="GO:0032259">
    <property type="term" value="P:methylation"/>
    <property type="evidence" value="ECO:0007669"/>
    <property type="project" value="UniProtKB-KW"/>
</dbReference>
<keyword evidence="2" id="KW-0808">Transferase</keyword>
<reference evidence="2 3" key="1">
    <citation type="journal article" date="2015" name="Stand. Genomic Sci.">
        <title>Genomic Encyclopedia of Bacterial and Archaeal Type Strains, Phase III: the genomes of soil and plant-associated and newly described type strains.</title>
        <authorList>
            <person name="Whitman W.B."/>
            <person name="Woyke T."/>
            <person name="Klenk H.P."/>
            <person name="Zhou Y."/>
            <person name="Lilburn T.G."/>
            <person name="Beck B.J."/>
            <person name="De Vos P."/>
            <person name="Vandamme P."/>
            <person name="Eisen J.A."/>
            <person name="Garrity G."/>
            <person name="Hugenholtz P."/>
            <person name="Kyrpides N.C."/>
        </authorList>
    </citation>
    <scope>NUCLEOTIDE SEQUENCE [LARGE SCALE GENOMIC DNA]</scope>
    <source>
        <strain evidence="2 3">DSM 64</strain>
    </source>
</reference>
<accession>A0A561XXZ5</accession>
<dbReference type="Gene3D" id="3.40.50.150">
    <property type="entry name" value="Vaccinia Virus protein VP39"/>
    <property type="match status" value="1"/>
</dbReference>
<dbReference type="InterPro" id="IPR029063">
    <property type="entry name" value="SAM-dependent_MTases_sf"/>
</dbReference>
<evidence type="ECO:0000313" key="3">
    <source>
        <dbReference type="Proteomes" id="UP000321485"/>
    </source>
</evidence>
<gene>
    <name evidence="2" type="ORF">ATF69_0283</name>
</gene>
<proteinExistence type="predicted"/>
<keyword evidence="2" id="KW-0489">Methyltransferase</keyword>
<dbReference type="GeneID" id="51109365"/>
<dbReference type="CDD" id="cd02440">
    <property type="entry name" value="AdoMet_MTases"/>
    <property type="match status" value="1"/>
</dbReference>
<evidence type="ECO:0000259" key="1">
    <source>
        <dbReference type="Pfam" id="PF08241"/>
    </source>
</evidence>
<dbReference type="Pfam" id="PF08241">
    <property type="entry name" value="Methyltransf_11"/>
    <property type="match status" value="1"/>
</dbReference>
<name>A0A561XXZ5_ACIDE</name>
<comment type="caution">
    <text evidence="2">The sequence shown here is derived from an EMBL/GenBank/DDBJ whole genome shotgun (WGS) entry which is preliminary data.</text>
</comment>
<feature type="domain" description="Methyltransferase type 11" evidence="1">
    <location>
        <begin position="70"/>
        <end position="167"/>
    </location>
</feature>